<dbReference type="InterPro" id="IPR005574">
    <property type="entry name" value="Rpb4/RPC9"/>
</dbReference>
<accession>A0A0K0DMV8</accession>
<keyword evidence="2" id="KW-0539">Nucleus</keyword>
<evidence type="ECO:0000256" key="2">
    <source>
        <dbReference type="ARBA" id="ARBA00023242"/>
    </source>
</evidence>
<sequence length="95" mass="10819">MQIPKEFESRKCDELLKSEFEVAQIVNLCPKTAGEAKAFISSLKSKLQGDDLNEVLRNLHTKKSFQYAFYFKLYTASLLTYCSWSVLLGKCAVTL</sequence>
<comment type="subcellular location">
    <subcellularLocation>
        <location evidence="1">Nucleus</location>
    </subcellularLocation>
</comment>
<dbReference type="InterPro" id="IPR010997">
    <property type="entry name" value="HRDC-like_sf"/>
</dbReference>
<evidence type="ECO:0000313" key="4">
    <source>
        <dbReference type="Proteomes" id="UP000035642"/>
    </source>
</evidence>
<dbReference type="GO" id="GO:0000166">
    <property type="term" value="F:nucleotide binding"/>
    <property type="evidence" value="ECO:0007669"/>
    <property type="project" value="InterPro"/>
</dbReference>
<keyword evidence="3" id="KW-0472">Membrane</keyword>
<dbReference type="InterPro" id="IPR045222">
    <property type="entry name" value="Rpb4-like"/>
</dbReference>
<evidence type="ECO:0000256" key="3">
    <source>
        <dbReference type="SAM" id="Phobius"/>
    </source>
</evidence>
<dbReference type="GO" id="GO:0005634">
    <property type="term" value="C:nucleus"/>
    <property type="evidence" value="ECO:0007669"/>
    <property type="project" value="UniProtKB-SubCell"/>
</dbReference>
<dbReference type="GO" id="GO:0006352">
    <property type="term" value="P:DNA-templated transcription initiation"/>
    <property type="evidence" value="ECO:0007669"/>
    <property type="project" value="InterPro"/>
</dbReference>
<dbReference type="Pfam" id="PF03874">
    <property type="entry name" value="RNA_pol_Rpb4"/>
    <property type="match status" value="1"/>
</dbReference>
<keyword evidence="3" id="KW-1133">Transmembrane helix</keyword>
<dbReference type="WBParaSite" id="ACAC_0001305801-mRNA-1">
    <property type="protein sequence ID" value="ACAC_0001305801-mRNA-1"/>
    <property type="gene ID" value="ACAC_0001305801"/>
</dbReference>
<proteinExistence type="predicted"/>
<dbReference type="STRING" id="6313.A0A0K0DMV8"/>
<dbReference type="Gene3D" id="1.20.1250.40">
    <property type="match status" value="1"/>
</dbReference>
<reference evidence="4" key="1">
    <citation type="submission" date="2012-09" db="EMBL/GenBank/DDBJ databases">
        <authorList>
            <person name="Martin A.A."/>
        </authorList>
    </citation>
    <scope>NUCLEOTIDE SEQUENCE</scope>
</reference>
<keyword evidence="3" id="KW-0812">Transmembrane</keyword>
<feature type="transmembrane region" description="Helical" evidence="3">
    <location>
        <begin position="67"/>
        <end position="87"/>
    </location>
</feature>
<organism evidence="4 5">
    <name type="scientific">Angiostrongylus cantonensis</name>
    <name type="common">Rat lungworm</name>
    <dbReference type="NCBI Taxonomy" id="6313"/>
    <lineage>
        <taxon>Eukaryota</taxon>
        <taxon>Metazoa</taxon>
        <taxon>Ecdysozoa</taxon>
        <taxon>Nematoda</taxon>
        <taxon>Chromadorea</taxon>
        <taxon>Rhabditida</taxon>
        <taxon>Rhabditina</taxon>
        <taxon>Rhabditomorpha</taxon>
        <taxon>Strongyloidea</taxon>
        <taxon>Metastrongylidae</taxon>
        <taxon>Angiostrongylus</taxon>
    </lineage>
</organism>
<dbReference type="GO" id="GO:0030880">
    <property type="term" value="C:RNA polymerase complex"/>
    <property type="evidence" value="ECO:0007669"/>
    <property type="project" value="InterPro"/>
</dbReference>
<dbReference type="PANTHER" id="PTHR21297">
    <property type="entry name" value="DNA-DIRECTED RNA POLYMERASE II"/>
    <property type="match status" value="1"/>
</dbReference>
<keyword evidence="4" id="KW-1185">Reference proteome</keyword>
<protein>
    <submittedName>
        <fullName evidence="5">DNA-directed RNA polymerase III subunit RPC9</fullName>
    </submittedName>
</protein>
<reference evidence="5" key="2">
    <citation type="submission" date="2017-02" db="UniProtKB">
        <authorList>
            <consortium name="WormBaseParasite"/>
        </authorList>
    </citation>
    <scope>IDENTIFICATION</scope>
</reference>
<dbReference type="InterPro" id="IPR038324">
    <property type="entry name" value="Rpb4/RPC9_sf"/>
</dbReference>
<dbReference type="SUPFAM" id="SSF47819">
    <property type="entry name" value="HRDC-like"/>
    <property type="match status" value="1"/>
</dbReference>
<name>A0A0K0DMV8_ANGCA</name>
<evidence type="ECO:0000256" key="1">
    <source>
        <dbReference type="ARBA" id="ARBA00004123"/>
    </source>
</evidence>
<dbReference type="Proteomes" id="UP000035642">
    <property type="component" value="Unassembled WGS sequence"/>
</dbReference>
<dbReference type="AlphaFoldDB" id="A0A0K0DMV8"/>
<evidence type="ECO:0000313" key="5">
    <source>
        <dbReference type="WBParaSite" id="ACAC_0001305801-mRNA-1"/>
    </source>
</evidence>